<dbReference type="AlphaFoldDB" id="A0A7D9H227"/>
<reference evidence="2 3" key="1">
    <citation type="submission" date="2019-07" db="EMBL/GenBank/DDBJ databases">
        <authorList>
            <person name="Friedrich A."/>
            <person name="Schacherer J."/>
        </authorList>
    </citation>
    <scope>NUCLEOTIDE SEQUENCE [LARGE SCALE GENOMIC DNA]</scope>
</reference>
<dbReference type="GO" id="GO:0045944">
    <property type="term" value="P:positive regulation of transcription by RNA polymerase II"/>
    <property type="evidence" value="ECO:0007669"/>
    <property type="project" value="InterPro"/>
</dbReference>
<accession>A0A7D9H227</accession>
<organism evidence="2 3">
    <name type="scientific">Dekkera bruxellensis</name>
    <name type="common">Brettanomyces custersii</name>
    <dbReference type="NCBI Taxonomy" id="5007"/>
    <lineage>
        <taxon>Eukaryota</taxon>
        <taxon>Fungi</taxon>
        <taxon>Dikarya</taxon>
        <taxon>Ascomycota</taxon>
        <taxon>Saccharomycotina</taxon>
        <taxon>Pichiomycetes</taxon>
        <taxon>Pichiales</taxon>
        <taxon>Pichiaceae</taxon>
        <taxon>Brettanomyces</taxon>
    </lineage>
</organism>
<evidence type="ECO:0000313" key="2">
    <source>
        <dbReference type="EMBL" id="VUG18164.1"/>
    </source>
</evidence>
<sequence>MSQPQTCPLAPIRAGIAGLESLVPNHTPGVPSTTSGGTPSKTKNNTVGCRNATLRLKKRLFKDKAEIKPWLQAQLAPKGITIVIARSDDSKIVFKCKSESRFHGHTHKGLRLGTRKGKKHCSGPEYAVHPECPFRIRANYSVRAGTWSLVIVNGRHNHPLGKSGATGCKTPHGVSARHSGLPYIQNVQSIDSTLGLSAKIPTAKLQLPFARVSSIQTSVVQDVRGRLNGLPEVLGVPSKKDTVQSKQIAGVLSVGNSIKDMPSIGNTIKDIPSINNPITGISSRTKPTGMPIVQTSISKFKLPPPSNLLSPLYDAKFEVNSHQRVQVQMQQQPQVEFHEKHQYEQKLQMQTQPMHPQINQQIHPQINSHIHHLHQGSAATFPLMPSPEANRSVSRGSSFSSASSSLSSFAVSSSPLTESPCNEDQRRLSQMHIQINNMLLELNNSQGVPESTKEETCRSIIMLLKSSIRSRSSMAAQSSIWDAGRTYTAGRIVLPSINSALSADSTSFRRSV</sequence>
<dbReference type="Proteomes" id="UP000478008">
    <property type="component" value="Unassembled WGS sequence"/>
</dbReference>
<evidence type="ECO:0000256" key="1">
    <source>
        <dbReference type="SAM" id="MobiDB-lite"/>
    </source>
</evidence>
<evidence type="ECO:0000313" key="3">
    <source>
        <dbReference type="Proteomes" id="UP000478008"/>
    </source>
</evidence>
<protein>
    <submittedName>
        <fullName evidence="2">DEBR0S3_03840g1_1</fullName>
    </submittedName>
</protein>
<dbReference type="GO" id="GO:0000981">
    <property type="term" value="F:DNA-binding transcription factor activity, RNA polymerase II-specific"/>
    <property type="evidence" value="ECO:0007669"/>
    <property type="project" value="InterPro"/>
</dbReference>
<keyword evidence="3" id="KW-1185">Reference proteome</keyword>
<dbReference type="GO" id="GO:0010106">
    <property type="term" value="P:cellular response to iron ion starvation"/>
    <property type="evidence" value="ECO:0007669"/>
    <property type="project" value="InterPro"/>
</dbReference>
<dbReference type="InterPro" id="IPR014842">
    <property type="entry name" value="AFT"/>
</dbReference>
<gene>
    <name evidence="2" type="ORF">DEBR0S3_03840G</name>
</gene>
<dbReference type="Pfam" id="PF08731">
    <property type="entry name" value="AFT"/>
    <property type="match status" value="1"/>
</dbReference>
<dbReference type="EMBL" id="CABFWN010000003">
    <property type="protein sequence ID" value="VUG18164.1"/>
    <property type="molecule type" value="Genomic_DNA"/>
</dbReference>
<proteinExistence type="predicted"/>
<feature type="compositionally biased region" description="Low complexity" evidence="1">
    <location>
        <begin position="27"/>
        <end position="43"/>
    </location>
</feature>
<feature type="region of interest" description="Disordered" evidence="1">
    <location>
        <begin position="23"/>
        <end position="46"/>
    </location>
</feature>
<name>A0A7D9H227_DEKBR</name>